<feature type="compositionally biased region" description="Low complexity" evidence="1">
    <location>
        <begin position="34"/>
        <end position="45"/>
    </location>
</feature>
<organism evidence="2 3">
    <name type="scientific">Durusdinium trenchii</name>
    <dbReference type="NCBI Taxonomy" id="1381693"/>
    <lineage>
        <taxon>Eukaryota</taxon>
        <taxon>Sar</taxon>
        <taxon>Alveolata</taxon>
        <taxon>Dinophyceae</taxon>
        <taxon>Suessiales</taxon>
        <taxon>Symbiodiniaceae</taxon>
        <taxon>Durusdinium</taxon>
    </lineage>
</organism>
<evidence type="ECO:0000313" key="2">
    <source>
        <dbReference type="EMBL" id="CAK9041081.1"/>
    </source>
</evidence>
<comment type="caution">
    <text evidence="2">The sequence shown here is derived from an EMBL/GenBank/DDBJ whole genome shotgun (WGS) entry which is preliminary data.</text>
</comment>
<feature type="region of interest" description="Disordered" evidence="1">
    <location>
        <begin position="230"/>
        <end position="249"/>
    </location>
</feature>
<accession>A0ABP0LPG0</accession>
<feature type="non-terminal residue" evidence="2">
    <location>
        <position position="249"/>
    </location>
</feature>
<feature type="compositionally biased region" description="Basic and acidic residues" evidence="1">
    <location>
        <begin position="46"/>
        <end position="66"/>
    </location>
</feature>
<name>A0ABP0LPG0_9DINO</name>
<sequence length="249" mass="27805">YTMCCESFVAQKSESKALYSAQAVATRETQADPQGFEGQEGQAEQGKGDDKKDVNKGKNKSKKEGDGEFPTYSSLERSSSSATTPSVDSKQIKEAVAAYLAEQKSLNSRNKVTQKLEKLKSRLAAKKKAWVQFQERLDAHRKAQKEVYEAEVKELEKGDRDHSGAGDHAQRNRAFRAWRFRYEPRGTGHGKHRAKDRASIASKRALSDLTERFNAYMVQRGEVAAVLVGPQQVKPPSAALPTTQKDRER</sequence>
<reference evidence="2 3" key="1">
    <citation type="submission" date="2024-02" db="EMBL/GenBank/DDBJ databases">
        <authorList>
            <person name="Chen Y."/>
            <person name="Shah S."/>
            <person name="Dougan E. K."/>
            <person name="Thang M."/>
            <person name="Chan C."/>
        </authorList>
    </citation>
    <scope>NUCLEOTIDE SEQUENCE [LARGE SCALE GENOMIC DNA]</scope>
</reference>
<evidence type="ECO:0000313" key="3">
    <source>
        <dbReference type="Proteomes" id="UP001642464"/>
    </source>
</evidence>
<feature type="compositionally biased region" description="Low complexity" evidence="1">
    <location>
        <begin position="71"/>
        <end position="89"/>
    </location>
</feature>
<feature type="non-terminal residue" evidence="2">
    <location>
        <position position="1"/>
    </location>
</feature>
<dbReference type="Proteomes" id="UP001642464">
    <property type="component" value="Unassembled WGS sequence"/>
</dbReference>
<protein>
    <submittedName>
        <fullName evidence="2">Uncharacterized protein</fullName>
    </submittedName>
</protein>
<keyword evidence="3" id="KW-1185">Reference proteome</keyword>
<gene>
    <name evidence="2" type="ORF">SCF082_LOCUS23786</name>
</gene>
<evidence type="ECO:0000256" key="1">
    <source>
        <dbReference type="SAM" id="MobiDB-lite"/>
    </source>
</evidence>
<feature type="region of interest" description="Disordered" evidence="1">
    <location>
        <begin position="21"/>
        <end position="90"/>
    </location>
</feature>
<proteinExistence type="predicted"/>
<dbReference type="EMBL" id="CAXAMM010017405">
    <property type="protein sequence ID" value="CAK9041081.1"/>
    <property type="molecule type" value="Genomic_DNA"/>
</dbReference>